<dbReference type="EMBL" id="CM046131">
    <property type="protein sequence ID" value="KAI8429747.1"/>
    <property type="molecule type" value="Genomic_DNA"/>
</dbReference>
<evidence type="ECO:0000313" key="1">
    <source>
        <dbReference type="EMBL" id="KAI8429747.1"/>
    </source>
</evidence>
<comment type="caution">
    <text evidence="1">The sequence shown here is derived from an EMBL/GenBank/DDBJ whole genome shotgun (WGS) entry which is preliminary data.</text>
</comment>
<gene>
    <name evidence="1" type="ORF">MSG28_000298</name>
</gene>
<name>A0ACC0JZY4_CHOFU</name>
<accession>A0ACC0JZY4</accession>
<proteinExistence type="predicted"/>
<dbReference type="Proteomes" id="UP001064048">
    <property type="component" value="Chromosome Z"/>
</dbReference>
<protein>
    <submittedName>
        <fullName evidence="1">Uncharacterized protein</fullName>
    </submittedName>
</protein>
<sequence length="530" mass="60172">MATKVEEARGEINATLSLCLFCMRWIGLSFDPPANARAYMRQKLMFIVSVCAIVYHVFSEIVYIGLTVSNSPRVEDVVPLFHTFGYGALRYFAMNMGGVLFYNVTPICVYFYELWIGQNAKVGFVWVSWYPFDKYQPINHIFVYIFEIFAGQTCVWIMLCTDLLFSGLASHIALLLRLLHSRLETLAETEKTNEEYYQEIIGNIKLHQRLIRYCNDLEEAFTIVNLVNVVLSSVNICCVVFVIVLLEPFVAVSNKLFLGAALIQIGMLCWYADDIFHSNAEVALAVYKSGWYRTDPRCRRALIFLIRSAESSSREGSSTSKDYDNVKTNIKSQWSQKASLRNFWSKIYQYEHLGNLLNEEFIVLKPKDSVHLPMLLPYEAEFLRLVTEDNVSSVQTYLREHPGLNVNCVNYQGVSALHIAVKNRSEAMVEFLLKQPNIEIGDTIMHAVRENNIKILVKLLDTQKEICPGLEFAGSTHSPNFPEHVTPLILAAQSGNYEAVALLVQRGHTIPAPHLPNCLCADCKSVNSIP</sequence>
<keyword evidence="2" id="KW-1185">Reference proteome</keyword>
<reference evidence="1 2" key="1">
    <citation type="journal article" date="2022" name="Genome Biol. Evol.">
        <title>The Spruce Budworm Genome: Reconstructing the Evolutionary History of Antifreeze Proteins.</title>
        <authorList>
            <person name="Beliveau C."/>
            <person name="Gagne P."/>
            <person name="Picq S."/>
            <person name="Vernygora O."/>
            <person name="Keeling C.I."/>
            <person name="Pinkney K."/>
            <person name="Doucet D."/>
            <person name="Wen F."/>
            <person name="Johnston J.S."/>
            <person name="Maaroufi H."/>
            <person name="Boyle B."/>
            <person name="Laroche J."/>
            <person name="Dewar K."/>
            <person name="Juretic N."/>
            <person name="Blackburn G."/>
            <person name="Nisole A."/>
            <person name="Brunet B."/>
            <person name="Brandao M."/>
            <person name="Lumley L."/>
            <person name="Duan J."/>
            <person name="Quan G."/>
            <person name="Lucarotti C.J."/>
            <person name="Roe A.D."/>
            <person name="Sperling F.A.H."/>
            <person name="Levesque R.C."/>
            <person name="Cusson M."/>
        </authorList>
    </citation>
    <scope>NUCLEOTIDE SEQUENCE [LARGE SCALE GENOMIC DNA]</scope>
    <source>
        <strain evidence="1">Glfc:IPQL:Cfum</strain>
    </source>
</reference>
<organism evidence="1 2">
    <name type="scientific">Choristoneura fumiferana</name>
    <name type="common">Spruce budworm moth</name>
    <name type="synonym">Archips fumiferana</name>
    <dbReference type="NCBI Taxonomy" id="7141"/>
    <lineage>
        <taxon>Eukaryota</taxon>
        <taxon>Metazoa</taxon>
        <taxon>Ecdysozoa</taxon>
        <taxon>Arthropoda</taxon>
        <taxon>Hexapoda</taxon>
        <taxon>Insecta</taxon>
        <taxon>Pterygota</taxon>
        <taxon>Neoptera</taxon>
        <taxon>Endopterygota</taxon>
        <taxon>Lepidoptera</taxon>
        <taxon>Glossata</taxon>
        <taxon>Ditrysia</taxon>
        <taxon>Tortricoidea</taxon>
        <taxon>Tortricidae</taxon>
        <taxon>Tortricinae</taxon>
        <taxon>Choristoneura</taxon>
    </lineage>
</organism>
<evidence type="ECO:0000313" key="2">
    <source>
        <dbReference type="Proteomes" id="UP001064048"/>
    </source>
</evidence>